<accession>A0A833S273</accession>
<comment type="caution">
    <text evidence="2">The sequence shown here is derived from an EMBL/GenBank/DDBJ whole genome shotgun (WGS) entry which is preliminary data.</text>
</comment>
<protein>
    <submittedName>
        <fullName evidence="2">Uncharacterized protein</fullName>
    </submittedName>
</protein>
<keyword evidence="1" id="KW-1133">Transmembrane helix</keyword>
<keyword evidence="3" id="KW-1185">Reference proteome</keyword>
<sequence>MKGFKAEEGEKGLEVVDLTAALLLCLATESVFYQRRRKRRVGAIGKEKEKEEKDTAWGRREEKRVICIGKKESAFGAQ</sequence>
<evidence type="ECO:0000313" key="3">
    <source>
        <dbReference type="Proteomes" id="UP000623129"/>
    </source>
</evidence>
<proteinExistence type="predicted"/>
<keyword evidence="1" id="KW-0812">Transmembrane</keyword>
<name>A0A833S273_9POAL</name>
<evidence type="ECO:0000256" key="1">
    <source>
        <dbReference type="SAM" id="Phobius"/>
    </source>
</evidence>
<feature type="transmembrane region" description="Helical" evidence="1">
    <location>
        <begin position="15"/>
        <end position="33"/>
    </location>
</feature>
<reference evidence="2" key="1">
    <citation type="submission" date="2020-01" db="EMBL/GenBank/DDBJ databases">
        <title>Genome sequence of Kobresia littledalei, the first chromosome-level genome in the family Cyperaceae.</title>
        <authorList>
            <person name="Qu G."/>
        </authorList>
    </citation>
    <scope>NUCLEOTIDE SEQUENCE</scope>
    <source>
        <strain evidence="2">C.B.Clarke</strain>
        <tissue evidence="2">Leaf</tissue>
    </source>
</reference>
<dbReference type="AlphaFoldDB" id="A0A833S273"/>
<organism evidence="2 3">
    <name type="scientific">Carex littledalei</name>
    <dbReference type="NCBI Taxonomy" id="544730"/>
    <lineage>
        <taxon>Eukaryota</taxon>
        <taxon>Viridiplantae</taxon>
        <taxon>Streptophyta</taxon>
        <taxon>Embryophyta</taxon>
        <taxon>Tracheophyta</taxon>
        <taxon>Spermatophyta</taxon>
        <taxon>Magnoliopsida</taxon>
        <taxon>Liliopsida</taxon>
        <taxon>Poales</taxon>
        <taxon>Cyperaceae</taxon>
        <taxon>Cyperoideae</taxon>
        <taxon>Cariceae</taxon>
        <taxon>Carex</taxon>
        <taxon>Carex subgen. Euthyceras</taxon>
    </lineage>
</organism>
<keyword evidence="1" id="KW-0472">Membrane</keyword>
<gene>
    <name evidence="2" type="ORF">FCM35_KLT00657</name>
</gene>
<evidence type="ECO:0000313" key="2">
    <source>
        <dbReference type="EMBL" id="KAF3342019.1"/>
    </source>
</evidence>
<dbReference type="Proteomes" id="UP000623129">
    <property type="component" value="Unassembled WGS sequence"/>
</dbReference>
<dbReference type="EMBL" id="SWLB01000001">
    <property type="protein sequence ID" value="KAF3342019.1"/>
    <property type="molecule type" value="Genomic_DNA"/>
</dbReference>